<evidence type="ECO:0000313" key="2">
    <source>
        <dbReference type="EMBL" id="KAF7314954.1"/>
    </source>
</evidence>
<organism evidence="2 3">
    <name type="scientific">Mycena indigotica</name>
    <dbReference type="NCBI Taxonomy" id="2126181"/>
    <lineage>
        <taxon>Eukaryota</taxon>
        <taxon>Fungi</taxon>
        <taxon>Dikarya</taxon>
        <taxon>Basidiomycota</taxon>
        <taxon>Agaricomycotina</taxon>
        <taxon>Agaricomycetes</taxon>
        <taxon>Agaricomycetidae</taxon>
        <taxon>Agaricales</taxon>
        <taxon>Marasmiineae</taxon>
        <taxon>Mycenaceae</taxon>
        <taxon>Mycena</taxon>
    </lineage>
</organism>
<dbReference type="AlphaFoldDB" id="A0A8H6WDR5"/>
<dbReference type="Pfam" id="PF13302">
    <property type="entry name" value="Acetyltransf_3"/>
    <property type="match status" value="1"/>
</dbReference>
<sequence>MLDQLFPLKRSATSGELFLRLPAPHDNLILTPPRPDDALALVGIINDPEVYPWLGRPAEEYTLSDAKALVEEYTASSNEVIEKLENTVDLEGLVFAEDCPVRSIREMQTDGTDVFIGNITIKRCNWWDVQAPERERLKEANAALPTGHPEIVWQLSDFLASSHHRRGIMSVVIQTLMTEWAIPRMGVRQMHVSAFIGNTGSVRVFEKNGFVLTTTLQDAIEIRGERRGLHVLDWTYTHSEC</sequence>
<dbReference type="GeneID" id="59339583"/>
<dbReference type="RefSeq" id="XP_037224977.1">
    <property type="nucleotide sequence ID" value="XM_037357067.1"/>
</dbReference>
<dbReference type="GO" id="GO:0016747">
    <property type="term" value="F:acyltransferase activity, transferring groups other than amino-acyl groups"/>
    <property type="evidence" value="ECO:0007669"/>
    <property type="project" value="InterPro"/>
</dbReference>
<dbReference type="PANTHER" id="PTHR43328:SF1">
    <property type="entry name" value="N-ACETYLTRANSFERASE DOMAIN-CONTAINING PROTEIN"/>
    <property type="match status" value="1"/>
</dbReference>
<feature type="domain" description="N-acetyltransferase" evidence="1">
    <location>
        <begin position="28"/>
        <end position="211"/>
    </location>
</feature>
<dbReference type="Gene3D" id="3.40.630.30">
    <property type="match status" value="1"/>
</dbReference>
<proteinExistence type="predicted"/>
<dbReference type="EMBL" id="JACAZF010000001">
    <property type="protein sequence ID" value="KAF7314954.1"/>
    <property type="molecule type" value="Genomic_DNA"/>
</dbReference>
<evidence type="ECO:0000313" key="3">
    <source>
        <dbReference type="Proteomes" id="UP000636479"/>
    </source>
</evidence>
<evidence type="ECO:0000259" key="1">
    <source>
        <dbReference type="Pfam" id="PF13302"/>
    </source>
</evidence>
<accession>A0A8H6WDR5</accession>
<dbReference type="SUPFAM" id="SSF55729">
    <property type="entry name" value="Acyl-CoA N-acyltransferases (Nat)"/>
    <property type="match status" value="1"/>
</dbReference>
<name>A0A8H6WDR5_9AGAR</name>
<dbReference type="Proteomes" id="UP000636479">
    <property type="component" value="Unassembled WGS sequence"/>
</dbReference>
<dbReference type="InterPro" id="IPR016181">
    <property type="entry name" value="Acyl_CoA_acyltransferase"/>
</dbReference>
<gene>
    <name evidence="2" type="ORF">MIND_00009400</name>
</gene>
<dbReference type="OrthoDB" id="630895at2759"/>
<dbReference type="PANTHER" id="PTHR43328">
    <property type="entry name" value="ACETYLTRANSFERASE-RELATED"/>
    <property type="match status" value="1"/>
</dbReference>
<comment type="caution">
    <text evidence="2">The sequence shown here is derived from an EMBL/GenBank/DDBJ whole genome shotgun (WGS) entry which is preliminary data.</text>
</comment>
<reference evidence="2" key="1">
    <citation type="submission" date="2020-05" db="EMBL/GenBank/DDBJ databases">
        <title>Mycena genomes resolve the evolution of fungal bioluminescence.</title>
        <authorList>
            <person name="Tsai I.J."/>
        </authorList>
    </citation>
    <scope>NUCLEOTIDE SEQUENCE</scope>
    <source>
        <strain evidence="2">171206Taipei</strain>
    </source>
</reference>
<protein>
    <submittedName>
        <fullName evidence="2">N-acetyltransferase domain-containing protein</fullName>
    </submittedName>
</protein>
<keyword evidence="2" id="KW-0808">Transferase</keyword>
<dbReference type="InterPro" id="IPR000182">
    <property type="entry name" value="GNAT_dom"/>
</dbReference>
<keyword evidence="3" id="KW-1185">Reference proteome</keyword>